<reference evidence="1 2" key="1">
    <citation type="submission" date="2017-01" db="EMBL/GenBank/DDBJ databases">
        <authorList>
            <person name="Mah S.A."/>
            <person name="Swanson W.J."/>
            <person name="Moy G.W."/>
            <person name="Vacquier V.D."/>
        </authorList>
    </citation>
    <scope>NUCLEOTIDE SEQUENCE [LARGE SCALE GENOMIC DNA]</scope>
    <source>
        <strain evidence="1 2">DSM 16927</strain>
    </source>
</reference>
<accession>A0A1N7I6G7</accession>
<proteinExistence type="predicted"/>
<dbReference type="AlphaFoldDB" id="A0A1N7I6G7"/>
<dbReference type="EMBL" id="FTNZ01000003">
    <property type="protein sequence ID" value="SIS32659.1"/>
    <property type="molecule type" value="Genomic_DNA"/>
</dbReference>
<name>A0A1N7I6G7_9FLAO</name>
<dbReference type="Proteomes" id="UP000186106">
    <property type="component" value="Unassembled WGS sequence"/>
</dbReference>
<gene>
    <name evidence="1" type="ORF">SAMN05421768_1033</name>
</gene>
<evidence type="ECO:0000313" key="1">
    <source>
        <dbReference type="EMBL" id="SIS32659.1"/>
    </source>
</evidence>
<sequence length="29" mass="3478">MFNPTLLKVLDFFVENFNVKVHYFTGIPF</sequence>
<organism evidence="1 2">
    <name type="scientific">Chryseobacterium joostei</name>
    <dbReference type="NCBI Taxonomy" id="112234"/>
    <lineage>
        <taxon>Bacteria</taxon>
        <taxon>Pseudomonadati</taxon>
        <taxon>Bacteroidota</taxon>
        <taxon>Flavobacteriia</taxon>
        <taxon>Flavobacteriales</taxon>
        <taxon>Weeksellaceae</taxon>
        <taxon>Chryseobacterium group</taxon>
        <taxon>Chryseobacterium</taxon>
    </lineage>
</organism>
<evidence type="ECO:0000313" key="2">
    <source>
        <dbReference type="Proteomes" id="UP000186106"/>
    </source>
</evidence>
<protein>
    <submittedName>
        <fullName evidence="1">Uncharacterized protein</fullName>
    </submittedName>
</protein>